<dbReference type="EMBL" id="VKHP01000776">
    <property type="protein sequence ID" value="NEV03143.1"/>
    <property type="molecule type" value="Genomic_DNA"/>
</dbReference>
<evidence type="ECO:0000313" key="2">
    <source>
        <dbReference type="Proteomes" id="UP000468531"/>
    </source>
</evidence>
<name>A0A6P1C0J4_9BRAD</name>
<comment type="caution">
    <text evidence="1">The sequence shown here is derived from an EMBL/GenBank/DDBJ whole genome shotgun (WGS) entry which is preliminary data.</text>
</comment>
<dbReference type="Proteomes" id="UP000468531">
    <property type="component" value="Unassembled WGS sequence"/>
</dbReference>
<keyword evidence="2" id="KW-1185">Reference proteome</keyword>
<organism evidence="1 2">
    <name type="scientific">Bradyrhizobium uaiense</name>
    <dbReference type="NCBI Taxonomy" id="2594946"/>
    <lineage>
        <taxon>Bacteria</taxon>
        <taxon>Pseudomonadati</taxon>
        <taxon>Pseudomonadota</taxon>
        <taxon>Alphaproteobacteria</taxon>
        <taxon>Hyphomicrobiales</taxon>
        <taxon>Nitrobacteraceae</taxon>
        <taxon>Bradyrhizobium</taxon>
    </lineage>
</organism>
<sequence>MPRKEILDQIQKYIHPFRISSGKGFQLKDFDPGDTRCLFNGPASVGRALSYHADRAPCAAA</sequence>
<gene>
    <name evidence="1" type="ORF">FNJ47_47835</name>
</gene>
<reference evidence="1 2" key="1">
    <citation type="journal article" date="2020" name="Arch. Microbiol.">
        <title>Bradyrhizobium uaiense sp. nov., a new highly efficient cowpea symbiont.</title>
        <authorList>
            <person name="Cabral Michel D."/>
            <person name="Azarias Guimaraes A."/>
            <person name="Martins da Costa E."/>
            <person name="Soares de Carvalho T."/>
            <person name="Balsanelli E."/>
            <person name="Willems A."/>
            <person name="Maltempi de Souza E."/>
            <person name="de Souza Moreira F.M."/>
        </authorList>
    </citation>
    <scope>NUCLEOTIDE SEQUENCE [LARGE SCALE GENOMIC DNA]</scope>
    <source>
        <strain evidence="1 2">UFLA 03-164</strain>
    </source>
</reference>
<protein>
    <submittedName>
        <fullName evidence="1">Uncharacterized protein</fullName>
    </submittedName>
</protein>
<evidence type="ECO:0000313" key="1">
    <source>
        <dbReference type="EMBL" id="NEV03143.1"/>
    </source>
</evidence>
<proteinExistence type="predicted"/>
<dbReference type="AlphaFoldDB" id="A0A6P1C0J4"/>
<accession>A0A6P1C0J4</accession>